<dbReference type="PANTHER" id="PTHR11620">
    <property type="entry name" value="60S RIBOSOMAL PROTEIN L23A"/>
    <property type="match status" value="1"/>
</dbReference>
<keyword evidence="5 6" id="KW-0687">Ribonucleoprotein</keyword>
<dbReference type="HAMAP" id="MF_01369_B">
    <property type="entry name" value="Ribosomal_uL23_B"/>
    <property type="match status" value="1"/>
</dbReference>
<evidence type="ECO:0000256" key="1">
    <source>
        <dbReference type="ARBA" id="ARBA00006700"/>
    </source>
</evidence>
<evidence type="ECO:0000256" key="6">
    <source>
        <dbReference type="HAMAP-Rule" id="MF_01369"/>
    </source>
</evidence>
<evidence type="ECO:0000313" key="9">
    <source>
        <dbReference type="Proteomes" id="UP000474061"/>
    </source>
</evidence>
<keyword evidence="2 6" id="KW-0699">rRNA-binding</keyword>
<evidence type="ECO:0000256" key="3">
    <source>
        <dbReference type="ARBA" id="ARBA00022884"/>
    </source>
</evidence>
<dbReference type="NCBIfam" id="NF004363">
    <property type="entry name" value="PRK05738.2-4"/>
    <property type="match status" value="1"/>
</dbReference>
<dbReference type="AlphaFoldDB" id="A0A9Q4QSN1"/>
<evidence type="ECO:0000256" key="4">
    <source>
        <dbReference type="ARBA" id="ARBA00022980"/>
    </source>
</evidence>
<dbReference type="Gene3D" id="3.30.70.330">
    <property type="match status" value="1"/>
</dbReference>
<reference evidence="7" key="3">
    <citation type="submission" date="2021-11" db="EMBL/GenBank/DDBJ databases">
        <authorList>
            <person name="Denance N."/>
            <person name="Briand M."/>
            <person name="Dupas E."/>
            <person name="Durand K."/>
            <person name="Legendre B."/>
            <person name="Cunty A."/>
            <person name="Donnadieu C."/>
            <person name="Lopez Roques C."/>
            <person name="Cesbron S."/>
            <person name="Jacques M.A."/>
        </authorList>
    </citation>
    <scope>NUCLEOTIDE SEQUENCE</scope>
    <source>
        <strain evidence="7">CFBP8070</strain>
    </source>
</reference>
<gene>
    <name evidence="6 7" type="primary">rplW</name>
    <name evidence="8" type="ORF">FG476_09045</name>
    <name evidence="7" type="ORF">LOK82_05865</name>
</gene>
<keyword evidence="3 6" id="KW-0694">RNA-binding</keyword>
<dbReference type="RefSeq" id="WP_012337685.1">
    <property type="nucleotide sequence ID" value="NZ_CP047134.1"/>
</dbReference>
<accession>A0A9Q4QSN1</accession>
<dbReference type="FunFam" id="3.30.70.330:FF:000001">
    <property type="entry name" value="50S ribosomal protein L23"/>
    <property type="match status" value="1"/>
</dbReference>
<reference evidence="8" key="2">
    <citation type="journal article" date="2020" name="Appl. Environ. Microbiol.">
        <title>Multiple intercontinental introductions associated with the emergence of a plant pathogen in Europe.</title>
        <authorList>
            <person name="Landa B.B."/>
            <person name="Castillo A.I."/>
            <person name="Giampetruzzi A."/>
            <person name="Kahn A."/>
            <person name="Roman-Ecija M."/>
            <person name="Velasco-Amo M.P."/>
            <person name="Navas-Cortes J.A."/>
            <person name="Marco-Noales E."/>
            <person name="Barbe S."/>
            <person name="Moralejo E."/>
            <person name="Coletta-Filho H.D."/>
            <person name="Saldarelli P."/>
            <person name="Saponari M."/>
            <person name="Almeida R.P.P."/>
        </authorList>
    </citation>
    <scope>NUCLEOTIDE SEQUENCE</scope>
    <source>
        <strain evidence="8">XYL1981</strain>
    </source>
</reference>
<dbReference type="EMBL" id="VDCJ01000349">
    <property type="protein sequence ID" value="MRU24205.1"/>
    <property type="molecule type" value="Genomic_DNA"/>
</dbReference>
<dbReference type="InterPro" id="IPR012677">
    <property type="entry name" value="Nucleotide-bd_a/b_plait_sf"/>
</dbReference>
<dbReference type="SUPFAM" id="SSF54189">
    <property type="entry name" value="Ribosomal proteins S24e, L23 and L15e"/>
    <property type="match status" value="1"/>
</dbReference>
<dbReference type="GO" id="GO:1990904">
    <property type="term" value="C:ribonucleoprotein complex"/>
    <property type="evidence" value="ECO:0007669"/>
    <property type="project" value="UniProtKB-KW"/>
</dbReference>
<dbReference type="SMR" id="A0A9Q4QSN1"/>
<protein>
    <recommendedName>
        <fullName evidence="6">Large ribosomal subunit protein uL23</fullName>
    </recommendedName>
</protein>
<comment type="subunit">
    <text evidence="6">Part of the 50S ribosomal subunit. Contacts protein L29, and trigger factor when it is bound to the ribosome.</text>
</comment>
<evidence type="ECO:0000313" key="7">
    <source>
        <dbReference type="EMBL" id="MDC6408180.1"/>
    </source>
</evidence>
<dbReference type="InterPro" id="IPR013025">
    <property type="entry name" value="Ribosomal_uL23-like"/>
</dbReference>
<dbReference type="GO" id="GO:0019843">
    <property type="term" value="F:rRNA binding"/>
    <property type="evidence" value="ECO:0007669"/>
    <property type="project" value="UniProtKB-UniRule"/>
</dbReference>
<dbReference type="GO" id="GO:0003735">
    <property type="term" value="F:structural constituent of ribosome"/>
    <property type="evidence" value="ECO:0007669"/>
    <property type="project" value="InterPro"/>
</dbReference>
<comment type="function">
    <text evidence="6">One of the early assembly proteins it binds 23S rRNA. One of the proteins that surrounds the polypeptide exit tunnel on the outside of the ribosome. Forms the main docking site for trigger factor binding to the ribosome.</text>
</comment>
<keyword evidence="4 6" id="KW-0689">Ribosomal protein</keyword>
<reference evidence="8" key="1">
    <citation type="submission" date="2019-05" db="EMBL/GenBank/DDBJ databases">
        <authorList>
            <person name="Castillo A."/>
            <person name="Giampetruzzi A."/>
            <person name="Landa B."/>
            <person name="Saponari M."/>
            <person name="Almeida R.P.P."/>
            <person name="Moralejo E."/>
            <person name="Marco-Noales E."/>
            <person name="Velasco-Amo M.P."/>
            <person name="Roman-Ecija M."/>
            <person name="Navarro I."/>
            <person name="Monterde A."/>
            <person name="Barbe S."/>
        </authorList>
    </citation>
    <scope>NUCLEOTIDE SEQUENCE</scope>
    <source>
        <strain evidence="8">XYL1981</strain>
    </source>
</reference>
<dbReference type="InterPro" id="IPR012678">
    <property type="entry name" value="Ribosomal_uL23/eL15/eS24_sf"/>
</dbReference>
<comment type="caution">
    <text evidence="8">The sequence shown here is derived from an EMBL/GenBank/DDBJ whole genome shotgun (WGS) entry which is preliminary data.</text>
</comment>
<dbReference type="Proteomes" id="UP001220702">
    <property type="component" value="Unassembled WGS sequence"/>
</dbReference>
<dbReference type="EMBL" id="JAJKGN010000001">
    <property type="protein sequence ID" value="MDC6408180.1"/>
    <property type="molecule type" value="Genomic_DNA"/>
</dbReference>
<proteinExistence type="inferred from homology"/>
<evidence type="ECO:0000313" key="8">
    <source>
        <dbReference type="EMBL" id="MRU24205.1"/>
    </source>
</evidence>
<sequence>MNSSCEKIFGVLRSPRVSEKSSRLQEISNVYVFEVSSDATKVDVKNAVERLFDVKVGVVRVLNVKGKSKSFRNRGGSRSGWRKAYVRLIDGQSIDVAASV</sequence>
<comment type="similarity">
    <text evidence="1 6">Belongs to the universal ribosomal protein uL23 family.</text>
</comment>
<evidence type="ECO:0000256" key="2">
    <source>
        <dbReference type="ARBA" id="ARBA00022730"/>
    </source>
</evidence>
<dbReference type="GO" id="GO:0005840">
    <property type="term" value="C:ribosome"/>
    <property type="evidence" value="ECO:0007669"/>
    <property type="project" value="UniProtKB-KW"/>
</dbReference>
<reference evidence="7" key="4">
    <citation type="journal article" date="2023" name="Commun. Biol.">
        <title>Suspicions of two bridgehead invasions of Xylella fastidiosa subsp. multiplex in France.</title>
        <authorList>
            <person name="Dupas E."/>
            <person name="Durand K."/>
            <person name="Rieux A."/>
            <person name="Briand M."/>
            <person name="Pruvost O."/>
            <person name="Cunty A."/>
            <person name="Denance N."/>
            <person name="Donnadieu C."/>
            <person name="Legendre B."/>
            <person name="Lopez-Roques C."/>
            <person name="Cesbron S."/>
            <person name="Ravigne V."/>
            <person name="Jacques M.A."/>
        </authorList>
    </citation>
    <scope>NUCLEOTIDE SEQUENCE</scope>
    <source>
        <strain evidence="7">CFBP8070</strain>
    </source>
</reference>
<organism evidence="8 9">
    <name type="scientific">Xylella fastidiosa subsp. multiplex</name>
    <dbReference type="NCBI Taxonomy" id="644357"/>
    <lineage>
        <taxon>Bacteria</taxon>
        <taxon>Pseudomonadati</taxon>
        <taxon>Pseudomonadota</taxon>
        <taxon>Gammaproteobacteria</taxon>
        <taxon>Lysobacterales</taxon>
        <taxon>Lysobacteraceae</taxon>
        <taxon>Xylella</taxon>
    </lineage>
</organism>
<dbReference type="Proteomes" id="UP000474061">
    <property type="component" value="Unassembled WGS sequence"/>
</dbReference>
<evidence type="ECO:0000256" key="5">
    <source>
        <dbReference type="ARBA" id="ARBA00023274"/>
    </source>
</evidence>
<name>A0A9Q4QSN1_XYLFS</name>
<dbReference type="GO" id="GO:0006412">
    <property type="term" value="P:translation"/>
    <property type="evidence" value="ECO:0007669"/>
    <property type="project" value="UniProtKB-UniRule"/>
</dbReference>
<dbReference type="NCBIfam" id="NF004359">
    <property type="entry name" value="PRK05738.1-3"/>
    <property type="match status" value="1"/>
</dbReference>
<dbReference type="GeneID" id="93904141"/>
<dbReference type="Pfam" id="PF00276">
    <property type="entry name" value="Ribosomal_L23"/>
    <property type="match status" value="1"/>
</dbReference>